<feature type="signal peptide" evidence="3">
    <location>
        <begin position="1"/>
        <end position="35"/>
    </location>
</feature>
<protein>
    <recommendedName>
        <fullName evidence="6">Curlin associated protein</fullName>
    </recommendedName>
</protein>
<keyword evidence="5" id="KW-1185">Reference proteome</keyword>
<proteinExistence type="inferred from homology"/>
<comment type="similarity">
    <text evidence="1">Belongs to the CsgA/CsgB family.</text>
</comment>
<dbReference type="Pfam" id="PF07012">
    <property type="entry name" value="Curlin_rpt"/>
    <property type="match status" value="2"/>
</dbReference>
<dbReference type="GO" id="GO:0007155">
    <property type="term" value="P:cell adhesion"/>
    <property type="evidence" value="ECO:0007669"/>
    <property type="project" value="InterPro"/>
</dbReference>
<feature type="chain" id="PRO_5016713487" description="Curlin associated protein" evidence="3">
    <location>
        <begin position="36"/>
        <end position="487"/>
    </location>
</feature>
<name>A0A371RGG1_9PROT</name>
<evidence type="ECO:0000313" key="4">
    <source>
        <dbReference type="EMBL" id="RFB04554.1"/>
    </source>
</evidence>
<comment type="caution">
    <text evidence="4">The sequence shown here is derived from an EMBL/GenBank/DDBJ whole genome shotgun (WGS) entry which is preliminary data.</text>
</comment>
<dbReference type="EMBL" id="QUQO01000001">
    <property type="protein sequence ID" value="RFB04554.1"/>
    <property type="molecule type" value="Genomic_DNA"/>
</dbReference>
<dbReference type="InterPro" id="IPR009742">
    <property type="entry name" value="Curlin_rpt"/>
</dbReference>
<dbReference type="InParanoid" id="A0A371RGG1"/>
<evidence type="ECO:0000313" key="5">
    <source>
        <dbReference type="Proteomes" id="UP000264589"/>
    </source>
</evidence>
<organism evidence="4 5">
    <name type="scientific">Parvularcula marina</name>
    <dbReference type="NCBI Taxonomy" id="2292771"/>
    <lineage>
        <taxon>Bacteria</taxon>
        <taxon>Pseudomonadati</taxon>
        <taxon>Pseudomonadota</taxon>
        <taxon>Alphaproteobacteria</taxon>
        <taxon>Parvularculales</taxon>
        <taxon>Parvularculaceae</taxon>
        <taxon>Parvularcula</taxon>
    </lineage>
</organism>
<evidence type="ECO:0000256" key="2">
    <source>
        <dbReference type="ARBA" id="ARBA00022729"/>
    </source>
</evidence>
<keyword evidence="2 3" id="KW-0732">Signal</keyword>
<evidence type="ECO:0000256" key="3">
    <source>
        <dbReference type="SAM" id="SignalP"/>
    </source>
</evidence>
<gene>
    <name evidence="4" type="ORF">DX908_04210</name>
</gene>
<evidence type="ECO:0008006" key="6">
    <source>
        <dbReference type="Google" id="ProtNLM"/>
    </source>
</evidence>
<dbReference type="Proteomes" id="UP000264589">
    <property type="component" value="Unassembled WGS sequence"/>
</dbReference>
<reference evidence="4 5" key="1">
    <citation type="submission" date="2018-08" db="EMBL/GenBank/DDBJ databases">
        <title>Parvularcula sp. SM1705, isolated from surface water of the South Sea China.</title>
        <authorList>
            <person name="Sun L."/>
        </authorList>
    </citation>
    <scope>NUCLEOTIDE SEQUENCE [LARGE SCALE GENOMIC DNA]</scope>
    <source>
        <strain evidence="4 5">SM1705</strain>
    </source>
</reference>
<dbReference type="AlphaFoldDB" id="A0A371RGG1"/>
<dbReference type="GO" id="GO:0009289">
    <property type="term" value="C:pilus"/>
    <property type="evidence" value="ECO:0007669"/>
    <property type="project" value="InterPro"/>
</dbReference>
<accession>A0A371RGG1</accession>
<sequence>MSGQNKIFRREKMRNMSKFIAGASALALIAGAASAQTIEDVQEGAEVTQDGNLNSILVDQTGSTNGVMVEQSALRGFIDIDQDGADNRALVMQEDDFDTTPGQAPFFDEDPDATVSQSGTANDAMIYQSFSNNARNHDATITQSGERLEGVITQTASGGTARGNSANIDQTGADGTSSILQSTATGAENIVANITQTDAVVGSNAAILQEAEGTQTGDINADINQTGSGVSYIDQSIMTIKSKGVDATINQTDGGYASINQRMENQQQSDFSALINQTGDSSALIDQRGTVEGTTTMSATIDQMGMGNDALITQIDLTDTDAIGDGRITSSIMQVGSFNSADILVRNRDNTATVIQSGNYSSADVDQLSRENSITVLQNGTGASAAEMNTADIDQNAVGATATIIQDGHSNTALTSQTSATGGFNEHNASVTQLGSDNLSDIDQFGHGPVGNTASVTQGGDGFASTVSQNGSGNVANVTQGLIVPAN</sequence>
<evidence type="ECO:0000256" key="1">
    <source>
        <dbReference type="ARBA" id="ARBA00009766"/>
    </source>
</evidence>